<dbReference type="SUPFAM" id="SSF46785">
    <property type="entry name" value="Winged helix' DNA-binding domain"/>
    <property type="match status" value="1"/>
</dbReference>
<dbReference type="InterPro" id="IPR036388">
    <property type="entry name" value="WH-like_DNA-bd_sf"/>
</dbReference>
<comment type="caution">
    <text evidence="2">The sequence shown here is derived from an EMBL/GenBank/DDBJ whole genome shotgun (WGS) entry which is preliminary data.</text>
</comment>
<keyword evidence="2" id="KW-0418">Kinase</keyword>
<feature type="compositionally biased region" description="Basic and acidic residues" evidence="1">
    <location>
        <begin position="1"/>
        <end position="18"/>
    </location>
</feature>
<accession>A0A840AJH5</accession>
<dbReference type="AlphaFoldDB" id="A0A840AJH5"/>
<name>A0A840AJH5_9HYPH</name>
<dbReference type="GO" id="GO:0016301">
    <property type="term" value="F:kinase activity"/>
    <property type="evidence" value="ECO:0007669"/>
    <property type="project" value="UniProtKB-KW"/>
</dbReference>
<proteinExistence type="predicted"/>
<keyword evidence="2" id="KW-0808">Transferase</keyword>
<dbReference type="Gene3D" id="1.10.10.10">
    <property type="entry name" value="Winged helix-like DNA-binding domain superfamily/Winged helix DNA-binding domain"/>
    <property type="match status" value="1"/>
</dbReference>
<evidence type="ECO:0000313" key="2">
    <source>
        <dbReference type="EMBL" id="MBB3930370.1"/>
    </source>
</evidence>
<evidence type="ECO:0000313" key="3">
    <source>
        <dbReference type="Proteomes" id="UP000553963"/>
    </source>
</evidence>
<dbReference type="InterPro" id="IPR000600">
    <property type="entry name" value="ROK"/>
</dbReference>
<dbReference type="SUPFAM" id="SSF53067">
    <property type="entry name" value="Actin-like ATPase domain"/>
    <property type="match status" value="1"/>
</dbReference>
<dbReference type="InterPro" id="IPR043129">
    <property type="entry name" value="ATPase_NBD"/>
</dbReference>
<dbReference type="Pfam" id="PF00480">
    <property type="entry name" value="ROK"/>
    <property type="match status" value="1"/>
</dbReference>
<dbReference type="Proteomes" id="UP000553963">
    <property type="component" value="Unassembled WGS sequence"/>
</dbReference>
<protein>
    <submittedName>
        <fullName evidence="2">Putative NBD/HSP70 family sugar kinase</fullName>
    </submittedName>
</protein>
<reference evidence="2 3" key="1">
    <citation type="submission" date="2020-08" db="EMBL/GenBank/DDBJ databases">
        <title>Genomic Encyclopedia of Type Strains, Phase IV (KMG-IV): sequencing the most valuable type-strain genomes for metagenomic binning, comparative biology and taxonomic classification.</title>
        <authorList>
            <person name="Goeker M."/>
        </authorList>
    </citation>
    <scope>NUCLEOTIDE SEQUENCE [LARGE SCALE GENOMIC DNA]</scope>
    <source>
        <strain evidence="2 3">DSM 25966</strain>
    </source>
</reference>
<dbReference type="InterPro" id="IPR036390">
    <property type="entry name" value="WH_DNA-bd_sf"/>
</dbReference>
<keyword evidence="3" id="KW-1185">Reference proteome</keyword>
<dbReference type="Gene3D" id="3.30.420.40">
    <property type="match status" value="2"/>
</dbReference>
<gene>
    <name evidence="2" type="ORF">GGR25_001409</name>
</gene>
<dbReference type="PANTHER" id="PTHR18964">
    <property type="entry name" value="ROK (REPRESSOR, ORF, KINASE) FAMILY"/>
    <property type="match status" value="1"/>
</dbReference>
<feature type="region of interest" description="Disordered" evidence="1">
    <location>
        <begin position="1"/>
        <end position="28"/>
    </location>
</feature>
<dbReference type="PANTHER" id="PTHR18964:SF169">
    <property type="entry name" value="N-ACETYLMANNOSAMINE KINASE"/>
    <property type="match status" value="1"/>
</dbReference>
<evidence type="ECO:0000256" key="1">
    <source>
        <dbReference type="SAM" id="MobiDB-lite"/>
    </source>
</evidence>
<organism evidence="2 3">
    <name type="scientific">Kaistia hirudinis</name>
    <dbReference type="NCBI Taxonomy" id="1293440"/>
    <lineage>
        <taxon>Bacteria</taxon>
        <taxon>Pseudomonadati</taxon>
        <taxon>Pseudomonadota</taxon>
        <taxon>Alphaproteobacteria</taxon>
        <taxon>Hyphomicrobiales</taxon>
        <taxon>Kaistiaceae</taxon>
        <taxon>Kaistia</taxon>
    </lineage>
</organism>
<sequence>MAKREDDPTAERMFDADRQNPLPAEDYGAVRERPSLLSSSLVGSTNRGRVVQALFDRGPSSRAELARLAGVNRTTISGIVQPLLDQQFLVEGEPVPAGEVGGKPARPLWFSPQARPICGILLMPEEVRSCLVSLEGKIDAEHREPLPAHPSGPAEITERLTACVARTLASARRRPLGLGVAVGGMVDTNRRNIIAVNLAPVLAGYPIGEILAGRFGLPVQIDHHPRALLVGDRWFGKGRGMRNFAVVYTGEVLGGALHLDGHLYRGVSGAGGELGHTFVQVDGDVCYCGRRGCWETIATLGWLRRRAAAAGLPEPGAIDSRRLVALAEAGRPGAAELLDTYARNVAVGIANLQQTVAPNFFILHGDVVGGGKRMVDAIAAHVRRLVPSRPGGEVSFDTGDTEDRAALLGAAGLVLSDLLHFPL</sequence>
<dbReference type="EMBL" id="JACIDS010000002">
    <property type="protein sequence ID" value="MBB3930370.1"/>
    <property type="molecule type" value="Genomic_DNA"/>
</dbReference>